<evidence type="ECO:0000256" key="3">
    <source>
        <dbReference type="ARBA" id="ARBA00012438"/>
    </source>
</evidence>
<evidence type="ECO:0000313" key="14">
    <source>
        <dbReference type="EMBL" id="TWH09920.1"/>
    </source>
</evidence>
<dbReference type="PRINTS" id="PR00344">
    <property type="entry name" value="BCTRLSENSOR"/>
</dbReference>
<dbReference type="AlphaFoldDB" id="A0A562DJU6"/>
<dbReference type="InterPro" id="IPR033463">
    <property type="entry name" value="sCache_3"/>
</dbReference>
<comment type="caution">
    <text evidence="14">The sequence shown here is derived from an EMBL/GenBank/DDBJ whole genome shotgun (WGS) entry which is preliminary data.</text>
</comment>
<evidence type="ECO:0000256" key="12">
    <source>
        <dbReference type="SAM" id="Phobius"/>
    </source>
</evidence>
<evidence type="ECO:0000259" key="13">
    <source>
        <dbReference type="PROSITE" id="PS50109"/>
    </source>
</evidence>
<keyword evidence="7 12" id="KW-0812">Transmembrane</keyword>
<dbReference type="InterPro" id="IPR050980">
    <property type="entry name" value="2C_sensor_his_kinase"/>
</dbReference>
<gene>
    <name evidence="14" type="ORF">L618_000500002400</name>
</gene>
<keyword evidence="5" id="KW-0597">Phosphoprotein</keyword>
<sequence>MRRREMRQPMSVASRLLILQLVVFTVVAVVAGILFAVDERRDADDATRRSVTDIAVTMAQFPEVAEGLDSADPTAALQPRAEQVREATGTDFVVVVDPDGIRVTHPVVDEIGRPYTGHIDEARSGTPFTETYTGSLGPSIRTVAPVHADDGDLVGFVSVGVTRQRIAENFLRGLPGIVGVVAAGLAVSAVGAYLISRRLRRQTLGLNPDQLRRMYEHHDAVLHSIGEGLLVFGTAEDSPRVDVVNDEARRLLGLPPTGPVPFDTLPETLRELALAGEARDEVHLTRDRTLVVNSDAVNWNERRIGTVVTLRDHTELRGVLGELDSVRGFAESLRAQAHESANRLHTIITMVELGRPEEAVAFATQELAVSQHLIDRLTSAVHEPALSALLLGKIDEAAERGVELTVTDDTELGPVPIPARDIVTLVGNLIDNAIDASHASDDPWVEVTVRQEDSSMVVEVADSGPGMSSEVLARALQRGYSTKSEQRGLGLALVAQVVARHGGSLRTEPSLGSMIVAEIPLGGTS</sequence>
<feature type="transmembrane region" description="Helical" evidence="12">
    <location>
        <begin position="173"/>
        <end position="195"/>
    </location>
</feature>
<evidence type="ECO:0000256" key="7">
    <source>
        <dbReference type="ARBA" id="ARBA00022692"/>
    </source>
</evidence>
<dbReference type="PANTHER" id="PTHR44936:SF9">
    <property type="entry name" value="SENSOR PROTEIN CREC"/>
    <property type="match status" value="1"/>
</dbReference>
<accession>A0A562DJU6</accession>
<evidence type="ECO:0000256" key="2">
    <source>
        <dbReference type="ARBA" id="ARBA00004651"/>
    </source>
</evidence>
<dbReference type="PANTHER" id="PTHR44936">
    <property type="entry name" value="SENSOR PROTEIN CREC"/>
    <property type="match status" value="1"/>
</dbReference>
<evidence type="ECO:0000256" key="11">
    <source>
        <dbReference type="ARBA" id="ARBA00023136"/>
    </source>
</evidence>
<dbReference type="Pfam" id="PF02518">
    <property type="entry name" value="HATPase_c"/>
    <property type="match status" value="1"/>
</dbReference>
<organism evidence="14 15">
    <name type="scientific">Rhodococcus rhodochrous J45</name>
    <dbReference type="NCBI Taxonomy" id="935266"/>
    <lineage>
        <taxon>Bacteria</taxon>
        <taxon>Bacillati</taxon>
        <taxon>Actinomycetota</taxon>
        <taxon>Actinomycetes</taxon>
        <taxon>Mycobacteriales</taxon>
        <taxon>Nocardiaceae</taxon>
        <taxon>Rhodococcus</taxon>
    </lineage>
</organism>
<evidence type="ECO:0000256" key="5">
    <source>
        <dbReference type="ARBA" id="ARBA00022553"/>
    </source>
</evidence>
<dbReference type="GO" id="GO:0005886">
    <property type="term" value="C:plasma membrane"/>
    <property type="evidence" value="ECO:0007669"/>
    <property type="project" value="UniProtKB-SubCell"/>
</dbReference>
<keyword evidence="9 12" id="KW-1133">Transmembrane helix</keyword>
<comment type="subcellular location">
    <subcellularLocation>
        <location evidence="2">Cell membrane</location>
        <topology evidence="2">Multi-pass membrane protein</topology>
    </subcellularLocation>
</comment>
<comment type="catalytic activity">
    <reaction evidence="1">
        <text>ATP + protein L-histidine = ADP + protein N-phospho-L-histidine.</text>
        <dbReference type="EC" id="2.7.13.3"/>
    </reaction>
</comment>
<dbReference type="InterPro" id="IPR004358">
    <property type="entry name" value="Sig_transdc_His_kin-like_C"/>
</dbReference>
<dbReference type="SMART" id="SM00387">
    <property type="entry name" value="HATPase_c"/>
    <property type="match status" value="1"/>
</dbReference>
<dbReference type="GO" id="GO:0000160">
    <property type="term" value="P:phosphorelay signal transduction system"/>
    <property type="evidence" value="ECO:0007669"/>
    <property type="project" value="UniProtKB-KW"/>
</dbReference>
<dbReference type="Proteomes" id="UP000317573">
    <property type="component" value="Unassembled WGS sequence"/>
</dbReference>
<dbReference type="InterPro" id="IPR005467">
    <property type="entry name" value="His_kinase_dom"/>
</dbReference>
<evidence type="ECO:0000313" key="15">
    <source>
        <dbReference type="Proteomes" id="UP000317573"/>
    </source>
</evidence>
<keyword evidence="11 12" id="KW-0472">Membrane</keyword>
<keyword evidence="4" id="KW-1003">Cell membrane</keyword>
<keyword evidence="10" id="KW-0902">Two-component regulatory system</keyword>
<dbReference type="InterPro" id="IPR036890">
    <property type="entry name" value="HATPase_C_sf"/>
</dbReference>
<dbReference type="EMBL" id="VLJT01000050">
    <property type="protein sequence ID" value="TWH09920.1"/>
    <property type="molecule type" value="Genomic_DNA"/>
</dbReference>
<dbReference type="SUPFAM" id="SSF103190">
    <property type="entry name" value="Sensory domain-like"/>
    <property type="match status" value="1"/>
</dbReference>
<evidence type="ECO:0000256" key="10">
    <source>
        <dbReference type="ARBA" id="ARBA00023012"/>
    </source>
</evidence>
<dbReference type="Pfam" id="PF17203">
    <property type="entry name" value="sCache_3_2"/>
    <property type="match status" value="1"/>
</dbReference>
<name>A0A562DJU6_RHORH</name>
<proteinExistence type="predicted"/>
<dbReference type="CDD" id="cd18773">
    <property type="entry name" value="PDC1_HK_sensor"/>
    <property type="match status" value="1"/>
</dbReference>
<dbReference type="EC" id="2.7.13.3" evidence="3"/>
<evidence type="ECO:0000256" key="8">
    <source>
        <dbReference type="ARBA" id="ARBA00022777"/>
    </source>
</evidence>
<evidence type="ECO:0000256" key="6">
    <source>
        <dbReference type="ARBA" id="ARBA00022679"/>
    </source>
</evidence>
<dbReference type="InterPro" id="IPR003594">
    <property type="entry name" value="HATPase_dom"/>
</dbReference>
<keyword evidence="8 14" id="KW-0418">Kinase</keyword>
<evidence type="ECO:0000256" key="4">
    <source>
        <dbReference type="ARBA" id="ARBA00022475"/>
    </source>
</evidence>
<keyword evidence="6" id="KW-0808">Transferase</keyword>
<dbReference type="GO" id="GO:0004673">
    <property type="term" value="F:protein histidine kinase activity"/>
    <property type="evidence" value="ECO:0007669"/>
    <property type="project" value="UniProtKB-EC"/>
</dbReference>
<reference evidence="14 15" key="1">
    <citation type="submission" date="2019-07" db="EMBL/GenBank/DDBJ databases">
        <title>Genome sequencing of lignin-degrading bacterial isolates.</title>
        <authorList>
            <person name="Gladden J."/>
        </authorList>
    </citation>
    <scope>NUCLEOTIDE SEQUENCE [LARGE SCALE GENOMIC DNA]</scope>
    <source>
        <strain evidence="14 15">J45</strain>
    </source>
</reference>
<dbReference type="SUPFAM" id="SSF55874">
    <property type="entry name" value="ATPase domain of HSP90 chaperone/DNA topoisomerase II/histidine kinase"/>
    <property type="match status" value="1"/>
</dbReference>
<evidence type="ECO:0000256" key="1">
    <source>
        <dbReference type="ARBA" id="ARBA00000085"/>
    </source>
</evidence>
<dbReference type="Gene3D" id="3.30.565.10">
    <property type="entry name" value="Histidine kinase-like ATPase, C-terminal domain"/>
    <property type="match status" value="1"/>
</dbReference>
<feature type="domain" description="Histidine kinase" evidence="13">
    <location>
        <begin position="307"/>
        <end position="523"/>
    </location>
</feature>
<protein>
    <recommendedName>
        <fullName evidence="3">histidine kinase</fullName>
        <ecNumber evidence="3">2.7.13.3</ecNumber>
    </recommendedName>
</protein>
<dbReference type="Gene3D" id="3.30.450.20">
    <property type="entry name" value="PAS domain"/>
    <property type="match status" value="2"/>
</dbReference>
<dbReference type="PROSITE" id="PS50109">
    <property type="entry name" value="HIS_KIN"/>
    <property type="match status" value="1"/>
</dbReference>
<dbReference type="InterPro" id="IPR029151">
    <property type="entry name" value="Sensor-like_sf"/>
</dbReference>
<evidence type="ECO:0000256" key="9">
    <source>
        <dbReference type="ARBA" id="ARBA00022989"/>
    </source>
</evidence>